<dbReference type="AlphaFoldDB" id="D9SWJ3"/>
<dbReference type="KEGG" id="ccb:Clocel_3602"/>
<dbReference type="HOGENOM" id="CLU_2080667_0_0_9"/>
<sequence>MEKTKKMPISISYGDFKTRASEFLVPNPYDNGGLIGIKSGAAYLYGAISYIGVEISTLDIIDKMTANGISIGNVDDYKDKLNKYIDEIYKYKISNVIEGVLDEKGNAILNKVANKPE</sequence>
<accession>D9SWJ3</accession>
<keyword evidence="2" id="KW-1185">Reference proteome</keyword>
<organism evidence="1 2">
    <name type="scientific">Clostridium cellulovorans (strain ATCC 35296 / DSM 3052 / OCM 3 / 743B)</name>
    <dbReference type="NCBI Taxonomy" id="573061"/>
    <lineage>
        <taxon>Bacteria</taxon>
        <taxon>Bacillati</taxon>
        <taxon>Bacillota</taxon>
        <taxon>Clostridia</taxon>
        <taxon>Eubacteriales</taxon>
        <taxon>Clostridiaceae</taxon>
        <taxon>Clostridium</taxon>
    </lineage>
</organism>
<evidence type="ECO:0000313" key="1">
    <source>
        <dbReference type="EMBL" id="ADL53275.1"/>
    </source>
</evidence>
<dbReference type="Proteomes" id="UP000002730">
    <property type="component" value="Chromosome"/>
</dbReference>
<name>D9SWJ3_CLOC7</name>
<gene>
    <name evidence="1" type="ordered locus">Clocel_3602</name>
</gene>
<proteinExistence type="predicted"/>
<dbReference type="EMBL" id="CP002160">
    <property type="protein sequence ID" value="ADL53275.1"/>
    <property type="molecule type" value="Genomic_DNA"/>
</dbReference>
<reference evidence="1 2" key="1">
    <citation type="submission" date="2010-08" db="EMBL/GenBank/DDBJ databases">
        <title>Complete sequence of Clostridium cellulovorans 743B.</title>
        <authorList>
            <consortium name="US DOE Joint Genome Institute"/>
            <person name="Lucas S."/>
            <person name="Copeland A."/>
            <person name="Lapidus A."/>
            <person name="Cheng J.-F."/>
            <person name="Bruce D."/>
            <person name="Goodwin L."/>
            <person name="Pitluck S."/>
            <person name="Chertkov O."/>
            <person name="Detter J.C."/>
            <person name="Han C."/>
            <person name="Tapia R."/>
            <person name="Land M."/>
            <person name="Hauser L."/>
            <person name="Chang Y.-J."/>
            <person name="Jeffries C."/>
            <person name="Kyrpides N."/>
            <person name="Ivanova N."/>
            <person name="Mikhailova N."/>
            <person name="Hemme C.L."/>
            <person name="Woyke T."/>
        </authorList>
    </citation>
    <scope>NUCLEOTIDE SEQUENCE [LARGE SCALE GENOMIC DNA]</scope>
    <source>
        <strain evidence="2">ATCC 35296 / DSM 3052 / OCM 3 / 743B</strain>
    </source>
</reference>
<evidence type="ECO:0000313" key="2">
    <source>
        <dbReference type="Proteomes" id="UP000002730"/>
    </source>
</evidence>
<dbReference type="RefSeq" id="WP_010073605.1">
    <property type="nucleotide sequence ID" value="NC_014393.1"/>
</dbReference>
<protein>
    <submittedName>
        <fullName evidence="1">Uncharacterized protein</fullName>
    </submittedName>
</protein>